<feature type="transmembrane region" description="Helical" evidence="4">
    <location>
        <begin position="522"/>
        <end position="539"/>
    </location>
</feature>
<dbReference type="GO" id="GO:0008654">
    <property type="term" value="P:phospholipid biosynthetic process"/>
    <property type="evidence" value="ECO:0007669"/>
    <property type="project" value="InterPro"/>
</dbReference>
<comment type="similarity">
    <text evidence="2">Belongs to the CDP-alcohol phosphatidyltransferase class-I family.</text>
</comment>
<feature type="domain" description="DUF5941" evidence="5">
    <location>
        <begin position="506"/>
        <end position="679"/>
    </location>
</feature>
<evidence type="ECO:0000313" key="7">
    <source>
        <dbReference type="Proteomes" id="UP000546162"/>
    </source>
</evidence>
<dbReference type="Proteomes" id="UP000546162">
    <property type="component" value="Unassembled WGS sequence"/>
</dbReference>
<dbReference type="Pfam" id="PF01066">
    <property type="entry name" value="CDP-OH_P_transf"/>
    <property type="match status" value="1"/>
</dbReference>
<evidence type="ECO:0000313" key="6">
    <source>
        <dbReference type="EMBL" id="MBB4738575.1"/>
    </source>
</evidence>
<protein>
    <submittedName>
        <fullName evidence="6">Phosphatidylglycerophosphate synthase</fullName>
    </submittedName>
</protein>
<dbReference type="InterPro" id="IPR048254">
    <property type="entry name" value="CDP_ALCOHOL_P_TRANSF_CS"/>
</dbReference>
<dbReference type="GO" id="GO:0016020">
    <property type="term" value="C:membrane"/>
    <property type="evidence" value="ECO:0007669"/>
    <property type="project" value="InterPro"/>
</dbReference>
<feature type="compositionally biased region" description="Basic and acidic residues" evidence="3">
    <location>
        <begin position="149"/>
        <end position="198"/>
    </location>
</feature>
<keyword evidence="1 2" id="KW-0808">Transferase</keyword>
<dbReference type="InterPro" id="IPR000462">
    <property type="entry name" value="CDP-OH_P_trans"/>
</dbReference>
<dbReference type="PROSITE" id="PS00379">
    <property type="entry name" value="CDP_ALCOHOL_P_TRANSF"/>
    <property type="match status" value="1"/>
</dbReference>
<feature type="transmembrane region" description="Helical" evidence="4">
    <location>
        <begin position="465"/>
        <end position="483"/>
    </location>
</feature>
<evidence type="ECO:0000256" key="2">
    <source>
        <dbReference type="RuleBase" id="RU003750"/>
    </source>
</evidence>
<evidence type="ECO:0000256" key="4">
    <source>
        <dbReference type="SAM" id="Phobius"/>
    </source>
</evidence>
<keyword evidence="7" id="KW-1185">Reference proteome</keyword>
<dbReference type="GO" id="GO:0016780">
    <property type="term" value="F:phosphotransferase activity, for other substituted phosphate groups"/>
    <property type="evidence" value="ECO:0007669"/>
    <property type="project" value="InterPro"/>
</dbReference>
<feature type="transmembrane region" description="Helical" evidence="4">
    <location>
        <begin position="640"/>
        <end position="668"/>
    </location>
</feature>
<evidence type="ECO:0000256" key="1">
    <source>
        <dbReference type="ARBA" id="ARBA00022679"/>
    </source>
</evidence>
<feature type="transmembrane region" description="Helical" evidence="4">
    <location>
        <begin position="545"/>
        <end position="563"/>
    </location>
</feature>
<keyword evidence="4" id="KW-1133">Transmembrane helix</keyword>
<evidence type="ECO:0000256" key="3">
    <source>
        <dbReference type="SAM" id="MobiDB-lite"/>
    </source>
</evidence>
<feature type="transmembrane region" description="Helical" evidence="4">
    <location>
        <begin position="284"/>
        <end position="306"/>
    </location>
</feature>
<keyword evidence="4" id="KW-0472">Membrane</keyword>
<feature type="region of interest" description="Disordered" evidence="3">
    <location>
        <begin position="143"/>
        <end position="198"/>
    </location>
</feature>
<name>A0A7W7GUJ4_9ACTN</name>
<feature type="transmembrane region" description="Helical" evidence="4">
    <location>
        <begin position="312"/>
        <end position="330"/>
    </location>
</feature>
<comment type="caution">
    <text evidence="6">The sequence shown here is derived from an EMBL/GenBank/DDBJ whole genome shotgun (WGS) entry which is preliminary data.</text>
</comment>
<sequence length="691" mass="72522">MPLALLLPGPGAGLTGDELSRDLTAALHAAGATEIDRVEPGADLPGRLHAAARRAHEAGEPLLICADNLVTHHSLLWMLATDPAGRSTLLLAPDPAGDLREDRGRAVPAGPGAGTVRCLGAMCLAPADLVLLEKVVDRLPAYRKGSPTESDRDTRADRADKADLGNADRADKADLGNADRAEQADLGKADRPERADLGERADPGAVLVAALLEAGLVPVAVRVRELHAEQVPSDAELTAARRRLAAIDEDRARLRLAVKEQDDFFTTYAVSTWSPLVTRTAARLGLSPTAVTGLSVLFAGAAALAFWQASRIAMILGGILLYLGFVLDCVDGQLARYTRRFDAFGGWLDTMADRAKEYAVYAGLAAGADRIGLPYAWPLAITAIALQTVRHMTDTWYGALHDEAAARPRPQVTGGVGARLSAASQAAQSSRGSLIYWAKRIVVFPIGERWALIAVAAALTDGRVALTAVVGFGALAFVYTLSLRSLRALSMRVAVLSTVDTARHRDDGWLARQVLGRARMDFPLVVAGVLAAYAMVGLVCGEPLRTGILAGGIPAALAAGMTARARHDRPLDWLVPAALRAAEYLLVVLAGVVGGVPWPLVFLLLFVLALRHYDLTARMEKGAPGTRAGAAVLGWEGRTVLLIAATLGGVAVAGFGVLAAVVGGAFLVTAVRDWRAAQLAVTGASGRAKHP</sequence>
<dbReference type="Gene3D" id="1.20.120.1760">
    <property type="match status" value="1"/>
</dbReference>
<dbReference type="RefSeq" id="WP_239177157.1">
    <property type="nucleotide sequence ID" value="NZ_BAABFG010000005.1"/>
</dbReference>
<dbReference type="InterPro" id="IPR043130">
    <property type="entry name" value="CDP-OH_PTrfase_TM_dom"/>
</dbReference>
<accession>A0A7W7GUJ4</accession>
<dbReference type="AlphaFoldDB" id="A0A7W7GUJ4"/>
<gene>
    <name evidence="6" type="ORF">BJY16_002034</name>
</gene>
<evidence type="ECO:0000259" key="5">
    <source>
        <dbReference type="Pfam" id="PF19365"/>
    </source>
</evidence>
<proteinExistence type="inferred from homology"/>
<reference evidence="6 7" key="1">
    <citation type="submission" date="2020-08" db="EMBL/GenBank/DDBJ databases">
        <title>Sequencing the genomes of 1000 actinobacteria strains.</title>
        <authorList>
            <person name="Klenk H.-P."/>
        </authorList>
    </citation>
    <scope>NUCLEOTIDE SEQUENCE [LARGE SCALE GENOMIC DNA]</scope>
    <source>
        <strain evidence="6 7">DSM 45809</strain>
    </source>
</reference>
<feature type="transmembrane region" description="Helical" evidence="4">
    <location>
        <begin position="584"/>
        <end position="610"/>
    </location>
</feature>
<dbReference type="InterPro" id="IPR045985">
    <property type="entry name" value="DUF5941"/>
</dbReference>
<dbReference type="EMBL" id="JACHNB010000001">
    <property type="protein sequence ID" value="MBB4738575.1"/>
    <property type="molecule type" value="Genomic_DNA"/>
</dbReference>
<keyword evidence="4" id="KW-0812">Transmembrane</keyword>
<organism evidence="6 7">
    <name type="scientific">Actinoplanes octamycinicus</name>
    <dbReference type="NCBI Taxonomy" id="135948"/>
    <lineage>
        <taxon>Bacteria</taxon>
        <taxon>Bacillati</taxon>
        <taxon>Actinomycetota</taxon>
        <taxon>Actinomycetes</taxon>
        <taxon>Micromonosporales</taxon>
        <taxon>Micromonosporaceae</taxon>
        <taxon>Actinoplanes</taxon>
    </lineage>
</organism>
<dbReference type="Pfam" id="PF19365">
    <property type="entry name" value="DUF5941"/>
    <property type="match status" value="1"/>
</dbReference>